<reference evidence="2" key="1">
    <citation type="submission" date="2020-01" db="EMBL/GenBank/DDBJ databases">
        <title>Genome sequence of Kobresia littledalei, the first chromosome-level genome in the family Cyperaceae.</title>
        <authorList>
            <person name="Qu G."/>
        </authorList>
    </citation>
    <scope>NUCLEOTIDE SEQUENCE</scope>
    <source>
        <strain evidence="2">C.B.Clarke</strain>
        <tissue evidence="2">Leaf</tissue>
    </source>
</reference>
<organism evidence="2 3">
    <name type="scientific">Carex littledalei</name>
    <dbReference type="NCBI Taxonomy" id="544730"/>
    <lineage>
        <taxon>Eukaryota</taxon>
        <taxon>Viridiplantae</taxon>
        <taxon>Streptophyta</taxon>
        <taxon>Embryophyta</taxon>
        <taxon>Tracheophyta</taxon>
        <taxon>Spermatophyta</taxon>
        <taxon>Magnoliopsida</taxon>
        <taxon>Liliopsida</taxon>
        <taxon>Poales</taxon>
        <taxon>Cyperaceae</taxon>
        <taxon>Cyperoideae</taxon>
        <taxon>Cariceae</taxon>
        <taxon>Carex</taxon>
        <taxon>Carex subgen. Euthyceras</taxon>
    </lineage>
</organism>
<sequence>MEISEAAPIIVVFLLAAHVIALVYWIYRDDTKLLTANDVASIVTGGYWIVVRLLLCPIFCCCCYVSLQRMAVPTFKCKIQDLT</sequence>
<evidence type="ECO:0000313" key="3">
    <source>
        <dbReference type="Proteomes" id="UP000623129"/>
    </source>
</evidence>
<dbReference type="AlphaFoldDB" id="A0A833RRH2"/>
<dbReference type="OrthoDB" id="1931893at2759"/>
<dbReference type="EMBL" id="SWLB01000005">
    <property type="protein sequence ID" value="KAF3338599.1"/>
    <property type="molecule type" value="Genomic_DNA"/>
</dbReference>
<keyword evidence="1" id="KW-0812">Transmembrane</keyword>
<evidence type="ECO:0000313" key="2">
    <source>
        <dbReference type="EMBL" id="KAF3338599.1"/>
    </source>
</evidence>
<accession>A0A833RRH2</accession>
<evidence type="ECO:0000256" key="1">
    <source>
        <dbReference type="SAM" id="Phobius"/>
    </source>
</evidence>
<keyword evidence="3" id="KW-1185">Reference proteome</keyword>
<gene>
    <name evidence="2" type="ORF">FCM35_KLT17436</name>
</gene>
<feature type="transmembrane region" description="Helical" evidence="1">
    <location>
        <begin position="7"/>
        <end position="27"/>
    </location>
</feature>
<keyword evidence="1" id="KW-0472">Membrane</keyword>
<comment type="caution">
    <text evidence="2">The sequence shown here is derived from an EMBL/GenBank/DDBJ whole genome shotgun (WGS) entry which is preliminary data.</text>
</comment>
<feature type="transmembrane region" description="Helical" evidence="1">
    <location>
        <begin position="47"/>
        <end position="67"/>
    </location>
</feature>
<name>A0A833RRH2_9POAL</name>
<proteinExistence type="predicted"/>
<dbReference type="Proteomes" id="UP000623129">
    <property type="component" value="Unassembled WGS sequence"/>
</dbReference>
<keyword evidence="1" id="KW-1133">Transmembrane helix</keyword>
<protein>
    <submittedName>
        <fullName evidence="2">Uncharacterized protein</fullName>
    </submittedName>
</protein>